<dbReference type="Proteomes" id="UP001153555">
    <property type="component" value="Unassembled WGS sequence"/>
</dbReference>
<sequence length="184" mass="20581">VAPPLVCPTIFPCAWPCLLIPPVGHPTAPQTLAAAAHVDVRSEHRRPAKSGASIRKLTPFVLPATPHRPAATCGEARHRRSQPLPYDLSTTFPRKLNSRSHLSSRARPWRSRGRDKSRERNTRSVIIGAFIESDRLGVRELFLSLSFSFLVDLGVRISSIFTQNFRIFVLKKKVSSSPLFDFFS</sequence>
<gene>
    <name evidence="2" type="ORF">SHERM_23129</name>
</gene>
<keyword evidence="3" id="KW-1185">Reference proteome</keyword>
<dbReference type="EMBL" id="CACSLK010027751">
    <property type="protein sequence ID" value="CAA0827434.1"/>
    <property type="molecule type" value="Genomic_DNA"/>
</dbReference>
<proteinExistence type="predicted"/>
<name>A0A9N7NBF8_STRHE</name>
<protein>
    <submittedName>
        <fullName evidence="2">Uncharacterized protein</fullName>
    </submittedName>
</protein>
<evidence type="ECO:0000313" key="2">
    <source>
        <dbReference type="EMBL" id="CAA0827434.1"/>
    </source>
</evidence>
<feature type="region of interest" description="Disordered" evidence="1">
    <location>
        <begin position="96"/>
        <end position="118"/>
    </location>
</feature>
<feature type="non-terminal residue" evidence="2">
    <location>
        <position position="184"/>
    </location>
</feature>
<reference evidence="2" key="1">
    <citation type="submission" date="2019-12" db="EMBL/GenBank/DDBJ databases">
        <authorList>
            <person name="Scholes J."/>
        </authorList>
    </citation>
    <scope>NUCLEOTIDE SEQUENCE</scope>
</reference>
<evidence type="ECO:0000256" key="1">
    <source>
        <dbReference type="SAM" id="MobiDB-lite"/>
    </source>
</evidence>
<evidence type="ECO:0000313" key="3">
    <source>
        <dbReference type="Proteomes" id="UP001153555"/>
    </source>
</evidence>
<feature type="compositionally biased region" description="Basic residues" evidence="1">
    <location>
        <begin position="96"/>
        <end position="111"/>
    </location>
</feature>
<comment type="caution">
    <text evidence="2">The sequence shown here is derived from an EMBL/GenBank/DDBJ whole genome shotgun (WGS) entry which is preliminary data.</text>
</comment>
<accession>A0A9N7NBF8</accession>
<feature type="non-terminal residue" evidence="2">
    <location>
        <position position="1"/>
    </location>
</feature>
<dbReference type="AlphaFoldDB" id="A0A9N7NBF8"/>
<organism evidence="2 3">
    <name type="scientific">Striga hermonthica</name>
    <name type="common">Purple witchweed</name>
    <name type="synonym">Buchnera hermonthica</name>
    <dbReference type="NCBI Taxonomy" id="68872"/>
    <lineage>
        <taxon>Eukaryota</taxon>
        <taxon>Viridiplantae</taxon>
        <taxon>Streptophyta</taxon>
        <taxon>Embryophyta</taxon>
        <taxon>Tracheophyta</taxon>
        <taxon>Spermatophyta</taxon>
        <taxon>Magnoliopsida</taxon>
        <taxon>eudicotyledons</taxon>
        <taxon>Gunneridae</taxon>
        <taxon>Pentapetalae</taxon>
        <taxon>asterids</taxon>
        <taxon>lamiids</taxon>
        <taxon>Lamiales</taxon>
        <taxon>Orobanchaceae</taxon>
        <taxon>Buchnereae</taxon>
        <taxon>Striga</taxon>
    </lineage>
</organism>